<dbReference type="GO" id="GO:0016052">
    <property type="term" value="P:carbohydrate catabolic process"/>
    <property type="evidence" value="ECO:0007669"/>
    <property type="project" value="TreeGrafter"/>
</dbReference>
<evidence type="ECO:0000313" key="7">
    <source>
        <dbReference type="Proteomes" id="UP000053707"/>
    </source>
</evidence>
<comment type="cofactor">
    <cofactor evidence="1">
        <name>Mg(2+)</name>
        <dbReference type="ChEBI" id="CHEBI:18420"/>
    </cofactor>
</comment>
<evidence type="ECO:0000256" key="4">
    <source>
        <dbReference type="SAM" id="MobiDB-lite"/>
    </source>
</evidence>
<dbReference type="InterPro" id="IPR029017">
    <property type="entry name" value="Enolase-like_N"/>
</dbReference>
<reference evidence="6 7" key="1">
    <citation type="submission" date="2016-01" db="EMBL/GenBank/DDBJ databases">
        <authorList>
            <consortium name="TB Trials Study Group"/>
            <person name="Sutton G."/>
            <person name="Brinkac L."/>
            <person name="Sanka R."/>
            <person name="Adams M."/>
            <person name="Lau E.L."/>
            <person name="Macaden R."/>
            <person name="Grewal H.M.S."/>
        </authorList>
    </citation>
    <scope>NUCLEOTIDE SEQUENCE [LARGE SCALE GENOMIC DNA]</scope>
    <source>
        <strain evidence="6 7">IS-1744</strain>
    </source>
</reference>
<evidence type="ECO:0000256" key="3">
    <source>
        <dbReference type="ARBA" id="ARBA00022842"/>
    </source>
</evidence>
<dbReference type="PANTHER" id="PTHR13794">
    <property type="entry name" value="ENOLASE SUPERFAMILY, MANDELATE RACEMASE"/>
    <property type="match status" value="1"/>
</dbReference>
<dbReference type="AlphaFoldDB" id="A0A101A404"/>
<dbReference type="GO" id="GO:0016836">
    <property type="term" value="F:hydro-lyase activity"/>
    <property type="evidence" value="ECO:0007669"/>
    <property type="project" value="TreeGrafter"/>
</dbReference>
<accession>A0A101A404</accession>
<dbReference type="Proteomes" id="UP000053707">
    <property type="component" value="Unassembled WGS sequence"/>
</dbReference>
<feature type="domain" description="Mandelate racemase/muconate lactonizing enzyme C-terminal" evidence="5">
    <location>
        <begin position="140"/>
        <end position="241"/>
    </location>
</feature>
<dbReference type="InterPro" id="IPR018110">
    <property type="entry name" value="Mandel_Rmase/mucon_lact_enz_CS"/>
</dbReference>
<dbReference type="SFLD" id="SFLDG00179">
    <property type="entry name" value="mandelate_racemase"/>
    <property type="match status" value="1"/>
</dbReference>
<dbReference type="Gene3D" id="3.20.20.120">
    <property type="entry name" value="Enolase-like C-terminal domain"/>
    <property type="match status" value="1"/>
</dbReference>
<dbReference type="Pfam" id="PF13378">
    <property type="entry name" value="MR_MLE_C"/>
    <property type="match status" value="1"/>
</dbReference>
<dbReference type="PROSITE" id="PS00909">
    <property type="entry name" value="MR_MLE_2"/>
    <property type="match status" value="1"/>
</dbReference>
<protein>
    <submittedName>
        <fullName evidence="6">Mandelate racemase</fullName>
    </submittedName>
</protein>
<dbReference type="InterPro" id="IPR013342">
    <property type="entry name" value="Mandelate_racemase_C"/>
</dbReference>
<keyword evidence="7" id="KW-1185">Reference proteome</keyword>
<dbReference type="SFLD" id="SFLDS00001">
    <property type="entry name" value="Enolase"/>
    <property type="match status" value="1"/>
</dbReference>
<dbReference type="InterPro" id="IPR013341">
    <property type="entry name" value="Mandelate_racemase_N_dom"/>
</dbReference>
<dbReference type="InterPro" id="IPR046945">
    <property type="entry name" value="RHMD-like"/>
</dbReference>
<dbReference type="PROSITE" id="PS00908">
    <property type="entry name" value="MR_MLE_1"/>
    <property type="match status" value="1"/>
</dbReference>
<dbReference type="Pfam" id="PF02746">
    <property type="entry name" value="MR_MLE_N"/>
    <property type="match status" value="1"/>
</dbReference>
<dbReference type="GO" id="GO:0000287">
    <property type="term" value="F:magnesium ion binding"/>
    <property type="evidence" value="ECO:0007669"/>
    <property type="project" value="TreeGrafter"/>
</dbReference>
<sequence>MTVDALRVAAYRIPTDTPEADGTLAWDHTTLVVVTADCGDITGTGWTYGHPACTDVITRSLASHVLGRDALDVAATFDAMAKAVRNIGRSGVAGQALSAVDVALWDLKARVLGIPLHRLLGAVRDSVPVYGSGGFTTYGPHQMRDQLLGWVRDHGITRVKIKIGQSWGTRTRRDVSRMRQARAAIGDEIALMVDANGGYTAKQAARLMSEVADLEITWLEEPVSSDDVSGLRAVRDAVDADVTAGEYGHRLADFVPLCSAVDCLQIDASRCGGITEWQRVAALAAAHHLEVSAHCAPWLHAAVGAATPNLRHLEWFHDHARIETRYFDGATSPIDGAIRPDPASPGHGLTVRSADLEPYRVS</sequence>
<dbReference type="InterPro" id="IPR029065">
    <property type="entry name" value="Enolase_C-like"/>
</dbReference>
<evidence type="ECO:0000259" key="5">
    <source>
        <dbReference type="SMART" id="SM00922"/>
    </source>
</evidence>
<dbReference type="SUPFAM" id="SSF51604">
    <property type="entry name" value="Enolase C-terminal domain-like"/>
    <property type="match status" value="1"/>
</dbReference>
<evidence type="ECO:0000256" key="2">
    <source>
        <dbReference type="ARBA" id="ARBA00022723"/>
    </source>
</evidence>
<evidence type="ECO:0000313" key="6">
    <source>
        <dbReference type="EMBL" id="KUI12561.1"/>
    </source>
</evidence>
<keyword evidence="2" id="KW-0479">Metal-binding</keyword>
<comment type="caution">
    <text evidence="6">The sequence shown here is derived from an EMBL/GenBank/DDBJ whole genome shotgun (WGS) entry which is preliminary data.</text>
</comment>
<feature type="region of interest" description="Disordered" evidence="4">
    <location>
        <begin position="337"/>
        <end position="362"/>
    </location>
</feature>
<dbReference type="SUPFAM" id="SSF54826">
    <property type="entry name" value="Enolase N-terminal domain-like"/>
    <property type="match status" value="1"/>
</dbReference>
<dbReference type="SMART" id="SM00922">
    <property type="entry name" value="MR_MLE"/>
    <property type="match status" value="1"/>
</dbReference>
<keyword evidence="3" id="KW-0460">Magnesium</keyword>
<gene>
    <name evidence="6" type="ORF">AU192_20935</name>
</gene>
<dbReference type="EMBL" id="LQIR01000034">
    <property type="protein sequence ID" value="KUI12561.1"/>
    <property type="molecule type" value="Genomic_DNA"/>
</dbReference>
<dbReference type="PANTHER" id="PTHR13794:SF58">
    <property type="entry name" value="MITOCHONDRIAL ENOLASE SUPERFAMILY MEMBER 1"/>
    <property type="match status" value="1"/>
</dbReference>
<dbReference type="GO" id="GO:0009063">
    <property type="term" value="P:amino acid catabolic process"/>
    <property type="evidence" value="ECO:0007669"/>
    <property type="project" value="InterPro"/>
</dbReference>
<dbReference type="Gene3D" id="3.30.390.10">
    <property type="entry name" value="Enolase-like, N-terminal domain"/>
    <property type="match status" value="1"/>
</dbReference>
<organism evidence="6 7">
    <name type="scientific">Mycobacterium lehmannii</name>
    <dbReference type="NCBI Taxonomy" id="2048550"/>
    <lineage>
        <taxon>Bacteria</taxon>
        <taxon>Bacillati</taxon>
        <taxon>Actinomycetota</taxon>
        <taxon>Actinomycetes</taxon>
        <taxon>Mycobacteriales</taxon>
        <taxon>Mycobacteriaceae</taxon>
        <taxon>Mycobacterium</taxon>
    </lineage>
</organism>
<name>A0A101A404_9MYCO</name>
<dbReference type="InterPro" id="IPR036849">
    <property type="entry name" value="Enolase-like_C_sf"/>
</dbReference>
<proteinExistence type="predicted"/>
<evidence type="ECO:0000256" key="1">
    <source>
        <dbReference type="ARBA" id="ARBA00001946"/>
    </source>
</evidence>